<sequence length="231" mass="25204">MFSGTIFSRKSDPPSSLQLPRSCWAFYHEVDGETSTSDIASDLGLSESETFSAVRLLQSHDLIAEDVVTYDAFRPQAATSEPPSPSSSDGPSATETGGDGVESDGVESGQPRREDVTSADSQHETGSFDRFDTSSIDLSEDRVPTQTRPAPELHLRALWKWMEDLSENVKNYKNTQAFILMEASGALASIGVESMDDLEALEVIKDPEVMEALETAVENNLNESIPESCYQ</sequence>
<dbReference type="EMBL" id="PDEQ01000003">
    <property type="protein sequence ID" value="PEN13841.1"/>
    <property type="molecule type" value="Genomic_DNA"/>
</dbReference>
<protein>
    <submittedName>
        <fullName evidence="2">Uncharacterized protein</fullName>
    </submittedName>
</protein>
<reference evidence="2 3" key="1">
    <citation type="submission" date="2017-10" db="EMBL/GenBank/DDBJ databases">
        <title>Draft genome of Longibacter Salinarum.</title>
        <authorList>
            <person name="Goh K.M."/>
            <person name="Shamsir M.S."/>
            <person name="Lim S.W."/>
        </authorList>
    </citation>
    <scope>NUCLEOTIDE SEQUENCE [LARGE SCALE GENOMIC DNA]</scope>
    <source>
        <strain evidence="2 3">KCTC 52045</strain>
    </source>
</reference>
<gene>
    <name evidence="2" type="ORF">CRI94_07200</name>
</gene>
<name>A0A2A8CZ14_9BACT</name>
<feature type="region of interest" description="Disordered" evidence="1">
    <location>
        <begin position="75"/>
        <end position="148"/>
    </location>
</feature>
<dbReference type="Proteomes" id="UP000220102">
    <property type="component" value="Unassembled WGS sequence"/>
</dbReference>
<organism evidence="2 3">
    <name type="scientific">Longibacter salinarum</name>
    <dbReference type="NCBI Taxonomy" id="1850348"/>
    <lineage>
        <taxon>Bacteria</taxon>
        <taxon>Pseudomonadati</taxon>
        <taxon>Rhodothermota</taxon>
        <taxon>Rhodothermia</taxon>
        <taxon>Rhodothermales</taxon>
        <taxon>Salisaetaceae</taxon>
        <taxon>Longibacter</taxon>
    </lineage>
</organism>
<dbReference type="RefSeq" id="WP_098075005.1">
    <property type="nucleotide sequence ID" value="NZ_PDEQ01000003.1"/>
</dbReference>
<feature type="compositionally biased region" description="Basic and acidic residues" evidence="1">
    <location>
        <begin position="110"/>
        <end position="132"/>
    </location>
</feature>
<accession>A0A2A8CZ14</accession>
<proteinExistence type="predicted"/>
<dbReference type="OrthoDB" id="9845422at2"/>
<evidence type="ECO:0000256" key="1">
    <source>
        <dbReference type="SAM" id="MobiDB-lite"/>
    </source>
</evidence>
<comment type="caution">
    <text evidence="2">The sequence shown here is derived from an EMBL/GenBank/DDBJ whole genome shotgun (WGS) entry which is preliminary data.</text>
</comment>
<evidence type="ECO:0000313" key="2">
    <source>
        <dbReference type="EMBL" id="PEN13841.1"/>
    </source>
</evidence>
<evidence type="ECO:0000313" key="3">
    <source>
        <dbReference type="Proteomes" id="UP000220102"/>
    </source>
</evidence>
<dbReference type="AlphaFoldDB" id="A0A2A8CZ14"/>
<keyword evidence="3" id="KW-1185">Reference proteome</keyword>